<feature type="signal peptide" evidence="1">
    <location>
        <begin position="1"/>
        <end position="20"/>
    </location>
</feature>
<feature type="chain" id="PRO_5014643313" evidence="1">
    <location>
        <begin position="21"/>
        <end position="82"/>
    </location>
</feature>
<evidence type="ECO:0000256" key="1">
    <source>
        <dbReference type="SAM" id="SignalP"/>
    </source>
</evidence>
<evidence type="ECO:0000313" key="2">
    <source>
        <dbReference type="EMBL" id="MBW75321.1"/>
    </source>
</evidence>
<proteinExistence type="predicted"/>
<reference evidence="2" key="1">
    <citation type="submission" date="2018-01" db="EMBL/GenBank/DDBJ databases">
        <title>An insight into the sialome of Amazonian anophelines.</title>
        <authorList>
            <person name="Ribeiro J.M."/>
            <person name="Scarpassa V."/>
            <person name="Calvo E."/>
        </authorList>
    </citation>
    <scope>NUCLEOTIDE SEQUENCE</scope>
</reference>
<dbReference type="EMBL" id="GGFL01011143">
    <property type="protein sequence ID" value="MBW75321.1"/>
    <property type="molecule type" value="Transcribed_RNA"/>
</dbReference>
<dbReference type="AlphaFoldDB" id="A0A2M4DCW9"/>
<accession>A0A2M4DCW9</accession>
<organism evidence="2">
    <name type="scientific">Anopheles darlingi</name>
    <name type="common">Mosquito</name>
    <dbReference type="NCBI Taxonomy" id="43151"/>
    <lineage>
        <taxon>Eukaryota</taxon>
        <taxon>Metazoa</taxon>
        <taxon>Ecdysozoa</taxon>
        <taxon>Arthropoda</taxon>
        <taxon>Hexapoda</taxon>
        <taxon>Insecta</taxon>
        <taxon>Pterygota</taxon>
        <taxon>Neoptera</taxon>
        <taxon>Endopterygota</taxon>
        <taxon>Diptera</taxon>
        <taxon>Nematocera</taxon>
        <taxon>Culicoidea</taxon>
        <taxon>Culicidae</taxon>
        <taxon>Anophelinae</taxon>
        <taxon>Anopheles</taxon>
    </lineage>
</organism>
<protein>
    <submittedName>
        <fullName evidence="2">Putative secreted protein</fullName>
    </submittedName>
</protein>
<keyword evidence="1" id="KW-0732">Signal</keyword>
<sequence length="82" mass="9064">MPPKSLVSLGILCLTSLCNGTSEKYLKCTPFVIALFLCGVNRPKCIFHSFGTRFAIISRKPPGTIKAWSIRLSWSFDNIVAT</sequence>
<name>A0A2M4DCW9_ANODA</name>